<comment type="caution">
    <text evidence="12">The sequence shown here is derived from an EMBL/GenBank/DDBJ whole genome shotgun (WGS) entry which is preliminary data.</text>
</comment>
<name>A0A1D2YTK1_9BACI</name>
<comment type="function">
    <text evidence="1 10">Catalyzes the reversible adenylation of nicotinate mononucleotide (NaMN) to nicotinic acid adenine dinucleotide (NaAD).</text>
</comment>
<dbReference type="GO" id="GO:0009435">
    <property type="term" value="P:NAD+ biosynthetic process"/>
    <property type="evidence" value="ECO:0007669"/>
    <property type="project" value="UniProtKB-UniRule"/>
</dbReference>
<dbReference type="UniPathway" id="UPA00253">
    <property type="reaction ID" value="UER00332"/>
</dbReference>
<evidence type="ECO:0000256" key="5">
    <source>
        <dbReference type="ARBA" id="ARBA00022695"/>
    </source>
</evidence>
<dbReference type="Gene3D" id="3.40.50.620">
    <property type="entry name" value="HUPs"/>
    <property type="match status" value="1"/>
</dbReference>
<dbReference type="STRING" id="337097.BHF71_10280"/>
<dbReference type="Proteomes" id="UP000243739">
    <property type="component" value="Unassembled WGS sequence"/>
</dbReference>
<dbReference type="NCBIfam" id="TIGR00482">
    <property type="entry name" value="nicotinate (nicotinamide) nucleotide adenylyltransferase"/>
    <property type="match status" value="1"/>
</dbReference>
<dbReference type="Pfam" id="PF01467">
    <property type="entry name" value="CTP_transf_like"/>
    <property type="match status" value="1"/>
</dbReference>
<gene>
    <name evidence="10" type="primary">nadD</name>
    <name evidence="12" type="ORF">BHF71_10280</name>
</gene>
<evidence type="ECO:0000259" key="11">
    <source>
        <dbReference type="Pfam" id="PF01467"/>
    </source>
</evidence>
<dbReference type="InterPro" id="IPR014729">
    <property type="entry name" value="Rossmann-like_a/b/a_fold"/>
</dbReference>
<dbReference type="GO" id="GO:0004515">
    <property type="term" value="F:nicotinate-nucleotide adenylyltransferase activity"/>
    <property type="evidence" value="ECO:0007669"/>
    <property type="project" value="UniProtKB-UniRule"/>
</dbReference>
<dbReference type="NCBIfam" id="NF000840">
    <property type="entry name" value="PRK00071.1-3"/>
    <property type="match status" value="1"/>
</dbReference>
<evidence type="ECO:0000256" key="9">
    <source>
        <dbReference type="ARBA" id="ARBA00048721"/>
    </source>
</evidence>
<dbReference type="PANTHER" id="PTHR39321">
    <property type="entry name" value="NICOTINATE-NUCLEOTIDE ADENYLYLTRANSFERASE-RELATED"/>
    <property type="match status" value="1"/>
</dbReference>
<dbReference type="NCBIfam" id="NF000841">
    <property type="entry name" value="PRK00071.1-4"/>
    <property type="match status" value="1"/>
</dbReference>
<keyword evidence="8 10" id="KW-0520">NAD</keyword>
<comment type="catalytic activity">
    <reaction evidence="9 10">
        <text>nicotinate beta-D-ribonucleotide + ATP + H(+) = deamido-NAD(+) + diphosphate</text>
        <dbReference type="Rhea" id="RHEA:22860"/>
        <dbReference type="ChEBI" id="CHEBI:15378"/>
        <dbReference type="ChEBI" id="CHEBI:30616"/>
        <dbReference type="ChEBI" id="CHEBI:33019"/>
        <dbReference type="ChEBI" id="CHEBI:57502"/>
        <dbReference type="ChEBI" id="CHEBI:58437"/>
        <dbReference type="EC" id="2.7.7.18"/>
    </reaction>
</comment>
<evidence type="ECO:0000256" key="10">
    <source>
        <dbReference type="HAMAP-Rule" id="MF_00244"/>
    </source>
</evidence>
<keyword evidence="7 10" id="KW-0067">ATP-binding</keyword>
<reference evidence="12 13" key="1">
    <citation type="submission" date="2016-09" db="EMBL/GenBank/DDBJ databases">
        <title>Draft genome sequence for the type strain of Vulcanibacillus modesticaldus BR, a strictly anaerobic, moderately thermophilic, and nitrate-reducing bacterium from deep sea-hydrothermal vents of the Mid-Atlantic Ridge.</title>
        <authorList>
            <person name="Abin C.A."/>
            <person name="Hollibaugh J.T."/>
        </authorList>
    </citation>
    <scope>NUCLEOTIDE SEQUENCE [LARGE SCALE GENOMIC DNA]</scope>
    <source>
        <strain evidence="12 13">BR</strain>
    </source>
</reference>
<organism evidence="12 13">
    <name type="scientific">Vulcanibacillus modesticaldus</name>
    <dbReference type="NCBI Taxonomy" id="337097"/>
    <lineage>
        <taxon>Bacteria</taxon>
        <taxon>Bacillati</taxon>
        <taxon>Bacillota</taxon>
        <taxon>Bacilli</taxon>
        <taxon>Bacillales</taxon>
        <taxon>Bacillaceae</taxon>
        <taxon>Vulcanibacillus</taxon>
    </lineage>
</organism>
<dbReference type="OrthoDB" id="5295945at2"/>
<evidence type="ECO:0000256" key="7">
    <source>
        <dbReference type="ARBA" id="ARBA00022840"/>
    </source>
</evidence>
<dbReference type="GO" id="GO:0005524">
    <property type="term" value="F:ATP binding"/>
    <property type="evidence" value="ECO:0007669"/>
    <property type="project" value="UniProtKB-KW"/>
</dbReference>
<keyword evidence="5 10" id="KW-0548">Nucleotidyltransferase</keyword>
<dbReference type="RefSeq" id="WP_069657118.1">
    <property type="nucleotide sequence ID" value="NZ_MIJF01000037.1"/>
</dbReference>
<evidence type="ECO:0000256" key="4">
    <source>
        <dbReference type="ARBA" id="ARBA00022679"/>
    </source>
</evidence>
<dbReference type="PANTHER" id="PTHR39321:SF3">
    <property type="entry name" value="PHOSPHOPANTETHEINE ADENYLYLTRANSFERASE"/>
    <property type="match status" value="1"/>
</dbReference>
<evidence type="ECO:0000256" key="3">
    <source>
        <dbReference type="ARBA" id="ARBA00022642"/>
    </source>
</evidence>
<accession>A0A1D2YTK1</accession>
<evidence type="ECO:0000256" key="6">
    <source>
        <dbReference type="ARBA" id="ARBA00022741"/>
    </source>
</evidence>
<feature type="domain" description="Cytidyltransferase-like" evidence="11">
    <location>
        <begin position="6"/>
        <end position="174"/>
    </location>
</feature>
<dbReference type="EC" id="2.7.7.18" evidence="10"/>
<comment type="similarity">
    <text evidence="10">Belongs to the NadD family.</text>
</comment>
<evidence type="ECO:0000313" key="13">
    <source>
        <dbReference type="Proteomes" id="UP000243739"/>
    </source>
</evidence>
<dbReference type="CDD" id="cd02165">
    <property type="entry name" value="NMNAT"/>
    <property type="match status" value="1"/>
</dbReference>
<keyword evidence="13" id="KW-1185">Reference proteome</keyword>
<dbReference type="InterPro" id="IPR005248">
    <property type="entry name" value="NadD/NMNAT"/>
</dbReference>
<dbReference type="NCBIfam" id="TIGR00125">
    <property type="entry name" value="cyt_tran_rel"/>
    <property type="match status" value="1"/>
</dbReference>
<dbReference type="InterPro" id="IPR004821">
    <property type="entry name" value="Cyt_trans-like"/>
</dbReference>
<evidence type="ECO:0000256" key="8">
    <source>
        <dbReference type="ARBA" id="ARBA00023027"/>
    </source>
</evidence>
<dbReference type="HAMAP" id="MF_00244">
    <property type="entry name" value="NaMN_adenylyltr"/>
    <property type="match status" value="1"/>
</dbReference>
<keyword evidence="4 10" id="KW-0808">Transferase</keyword>
<evidence type="ECO:0000256" key="1">
    <source>
        <dbReference type="ARBA" id="ARBA00002324"/>
    </source>
</evidence>
<dbReference type="AlphaFoldDB" id="A0A1D2YTK1"/>
<comment type="pathway">
    <text evidence="2 10">Cofactor biosynthesis; NAD(+) biosynthesis; deamido-NAD(+) from nicotinate D-ribonucleotide: step 1/1.</text>
</comment>
<evidence type="ECO:0000256" key="2">
    <source>
        <dbReference type="ARBA" id="ARBA00005019"/>
    </source>
</evidence>
<keyword evidence="3 10" id="KW-0662">Pyridine nucleotide biosynthesis</keyword>
<dbReference type="SUPFAM" id="SSF52374">
    <property type="entry name" value="Nucleotidylyl transferase"/>
    <property type="match status" value="1"/>
</dbReference>
<sequence>MKKIGILGGTFDPIHIGHLIAADQVLFHAKLDEIWFMPAFKPPHKLNTNITPIQHRLEMLKLILGIDPRYKICTIELERNGPSYTIDTMKELKSRYPDDSFFFIIGGDMIKYLPYWKGIDELLKIVKFIGLERPGYSLNQEMGEEDYLTMQIGKNVEMVPMPQLDISSSMIRNRVRNHREIRFLVPKDVEQYIKEHGLYGE</sequence>
<dbReference type="EMBL" id="MIJF01000037">
    <property type="protein sequence ID" value="OEF99009.1"/>
    <property type="molecule type" value="Genomic_DNA"/>
</dbReference>
<keyword evidence="6 10" id="KW-0547">Nucleotide-binding</keyword>
<protein>
    <recommendedName>
        <fullName evidence="10">Probable nicotinate-nucleotide adenylyltransferase</fullName>
        <ecNumber evidence="10">2.7.7.18</ecNumber>
    </recommendedName>
    <alternativeName>
        <fullName evidence="10">Deamido-NAD(+) diphosphorylase</fullName>
    </alternativeName>
    <alternativeName>
        <fullName evidence="10">Deamido-NAD(+) pyrophosphorylase</fullName>
    </alternativeName>
    <alternativeName>
        <fullName evidence="10">Nicotinate mononucleotide adenylyltransferase</fullName>
        <shortName evidence="10">NaMN adenylyltransferase</shortName>
    </alternativeName>
</protein>
<proteinExistence type="inferred from homology"/>
<evidence type="ECO:0000313" key="12">
    <source>
        <dbReference type="EMBL" id="OEF99009.1"/>
    </source>
</evidence>